<comment type="caution">
    <text evidence="3">The sequence shown here is derived from an EMBL/GenBank/DDBJ whole genome shotgun (WGS) entry which is preliminary data.</text>
</comment>
<proteinExistence type="predicted"/>
<evidence type="ECO:0000256" key="1">
    <source>
        <dbReference type="SAM" id="MobiDB-lite"/>
    </source>
</evidence>
<gene>
    <name evidence="3" type="ORF">A3840_13455</name>
</gene>
<dbReference type="EMBL" id="LVVY01000098">
    <property type="protein sequence ID" value="OAM76145.1"/>
    <property type="molecule type" value="Genomic_DNA"/>
</dbReference>
<dbReference type="STRING" id="1770058.A3840_13455"/>
<evidence type="ECO:0000259" key="2">
    <source>
        <dbReference type="Pfam" id="PF21834"/>
    </source>
</evidence>
<sequence>MPMPRFYFDLYDGANFAPDPQGVDLPDIETAKDEATRTLSEIAAQEIPGDGASRLFRIVILDETRSIISEARIDFRATRPAPGNSAPADSKDNHDE</sequence>
<keyword evidence="4" id="KW-1185">Reference proteome</keyword>
<dbReference type="InterPro" id="IPR054189">
    <property type="entry name" value="DUF6894"/>
</dbReference>
<name>A0A178HVY1_9HYPH</name>
<dbReference type="AlphaFoldDB" id="A0A178HVY1"/>
<dbReference type="Pfam" id="PF21834">
    <property type="entry name" value="DUF6894"/>
    <property type="match status" value="1"/>
</dbReference>
<feature type="region of interest" description="Disordered" evidence="1">
    <location>
        <begin position="76"/>
        <end position="96"/>
    </location>
</feature>
<organism evidence="3 4">
    <name type="scientific">Devosia elaeis</name>
    <dbReference type="NCBI Taxonomy" id="1770058"/>
    <lineage>
        <taxon>Bacteria</taxon>
        <taxon>Pseudomonadati</taxon>
        <taxon>Pseudomonadota</taxon>
        <taxon>Alphaproteobacteria</taxon>
        <taxon>Hyphomicrobiales</taxon>
        <taxon>Devosiaceae</taxon>
        <taxon>Devosia</taxon>
    </lineage>
</organism>
<evidence type="ECO:0000313" key="3">
    <source>
        <dbReference type="EMBL" id="OAM76145.1"/>
    </source>
</evidence>
<feature type="domain" description="DUF6894" evidence="2">
    <location>
        <begin position="5"/>
        <end position="73"/>
    </location>
</feature>
<dbReference type="Proteomes" id="UP000078389">
    <property type="component" value="Unassembled WGS sequence"/>
</dbReference>
<evidence type="ECO:0000313" key="4">
    <source>
        <dbReference type="Proteomes" id="UP000078389"/>
    </source>
</evidence>
<reference evidence="3 4" key="1">
    <citation type="submission" date="2016-03" db="EMBL/GenBank/DDBJ databases">
        <title>Genome sequencing of Devosia sp. S37.</title>
        <authorList>
            <person name="Mohd Nor M."/>
        </authorList>
    </citation>
    <scope>NUCLEOTIDE SEQUENCE [LARGE SCALE GENOMIC DNA]</scope>
    <source>
        <strain evidence="3 4">S37</strain>
    </source>
</reference>
<protein>
    <recommendedName>
        <fullName evidence="2">DUF6894 domain-containing protein</fullName>
    </recommendedName>
</protein>
<accession>A0A178HVY1</accession>